<dbReference type="RefSeq" id="WP_266010085.1">
    <property type="nucleotide sequence ID" value="NZ_JAPFQP010000001.1"/>
</dbReference>
<name>A0AAE3MHW8_9FLAO</name>
<comment type="caution">
    <text evidence="1">The sequence shown here is derived from an EMBL/GenBank/DDBJ whole genome shotgun (WGS) entry which is preliminary data.</text>
</comment>
<accession>A0AAE3MHW8</accession>
<evidence type="ECO:0008006" key="3">
    <source>
        <dbReference type="Google" id="ProtNLM"/>
    </source>
</evidence>
<dbReference type="PROSITE" id="PS51257">
    <property type="entry name" value="PROKAR_LIPOPROTEIN"/>
    <property type="match status" value="1"/>
</dbReference>
<sequence length="208" mass="23622">MKTNFTKLAQRAALMIIPLTILSFMISCKSETTKKAQETIEEVKEIKSNIDNNGSIQDRAMALSQKTPLSKQQLESWVPNELNGMTRSDLKVTDPESDGEARLKATFANENKKVFLDLADGAGSMAGLVLMSANTMRLEEERDDEYQQLQFLNKEGVNALQTYFKRENRTTLKFLEQGRFMVQIEAEGYSPEEAWKLVDELKLDKLTN</sequence>
<protein>
    <recommendedName>
        <fullName evidence="3">Lipoprotein</fullName>
    </recommendedName>
</protein>
<dbReference type="AlphaFoldDB" id="A0AAE3MHW8"/>
<keyword evidence="2" id="KW-1185">Reference proteome</keyword>
<organism evidence="1 2">
    <name type="scientific">Lentiprolixibacter aurantiacus</name>
    <dbReference type="NCBI Taxonomy" id="2993939"/>
    <lineage>
        <taxon>Bacteria</taxon>
        <taxon>Pseudomonadati</taxon>
        <taxon>Bacteroidota</taxon>
        <taxon>Flavobacteriia</taxon>
        <taxon>Flavobacteriales</taxon>
        <taxon>Flavobacteriaceae</taxon>
        <taxon>Lentiprolixibacter</taxon>
    </lineage>
</organism>
<dbReference type="Proteomes" id="UP001207116">
    <property type="component" value="Unassembled WGS sequence"/>
</dbReference>
<evidence type="ECO:0000313" key="2">
    <source>
        <dbReference type="Proteomes" id="UP001207116"/>
    </source>
</evidence>
<reference evidence="1" key="1">
    <citation type="submission" date="2022-11" db="EMBL/GenBank/DDBJ databases">
        <title>The characterization of three novel Bacteroidetes species and genomic analysis of their roles in tidal elemental geochemical cycles.</title>
        <authorList>
            <person name="Ma K.-J."/>
        </authorList>
    </citation>
    <scope>NUCLEOTIDE SEQUENCE</scope>
    <source>
        <strain evidence="1">M415</strain>
    </source>
</reference>
<gene>
    <name evidence="1" type="ORF">OO016_00630</name>
</gene>
<proteinExistence type="predicted"/>
<evidence type="ECO:0000313" key="1">
    <source>
        <dbReference type="EMBL" id="MCX2718090.1"/>
    </source>
</evidence>
<dbReference type="EMBL" id="JAPFQP010000001">
    <property type="protein sequence ID" value="MCX2718090.1"/>
    <property type="molecule type" value="Genomic_DNA"/>
</dbReference>